<dbReference type="Proteomes" id="UP000308705">
    <property type="component" value="Unassembled WGS sequence"/>
</dbReference>
<evidence type="ECO:0000256" key="2">
    <source>
        <dbReference type="ARBA" id="ARBA00022475"/>
    </source>
</evidence>
<sequence length="240" mass="25493">MVLTVVAGGLYPLAVLGVARVFFQHKADGSPVAKGSRLIAQDFAGDRRYFQSRPSATGYDVLRTGASNLGPESVVDVPGRPSLLTQVCARSRRVGEMEGVSAARPFCTASGVGAVLKIFPGRVVSVNEPCPAVPFMTEYQGVNVECAQKGQSYAAGRTVPIRGGARWTIPPDAVTASGSGLDPHISVRYADLQVVRVARERGRPVEEVRALVRRHTDVPALGFMGEPGVNVLALNLDLDR</sequence>
<keyword evidence="2" id="KW-1003">Cell membrane</keyword>
<evidence type="ECO:0000256" key="6">
    <source>
        <dbReference type="ARBA" id="ARBA00022840"/>
    </source>
</evidence>
<keyword evidence="12" id="KW-1185">Reference proteome</keyword>
<proteinExistence type="predicted"/>
<dbReference type="GO" id="GO:0005524">
    <property type="term" value="F:ATP binding"/>
    <property type="evidence" value="ECO:0007669"/>
    <property type="project" value="UniProtKB-KW"/>
</dbReference>
<dbReference type="PIRSF" id="PIRSF001296">
    <property type="entry name" value="K_ATPase_KdpC"/>
    <property type="match status" value="1"/>
</dbReference>
<keyword evidence="10" id="KW-0472">Membrane</keyword>
<evidence type="ECO:0000313" key="11">
    <source>
        <dbReference type="EMBL" id="TKK79031.1"/>
    </source>
</evidence>
<evidence type="ECO:0000256" key="9">
    <source>
        <dbReference type="ARBA" id="ARBA00023065"/>
    </source>
</evidence>
<keyword evidence="1" id="KW-0813">Transport</keyword>
<evidence type="ECO:0000256" key="5">
    <source>
        <dbReference type="ARBA" id="ARBA00022741"/>
    </source>
</evidence>
<evidence type="ECO:0000256" key="1">
    <source>
        <dbReference type="ARBA" id="ARBA00022448"/>
    </source>
</evidence>
<reference evidence="11 12" key="1">
    <citation type="submission" date="2019-04" db="EMBL/GenBank/DDBJ databases">
        <title>Herbidospora sp. NEAU-GS14.nov., a novel actinomycete isolated from soil.</title>
        <authorList>
            <person name="Han L."/>
        </authorList>
    </citation>
    <scope>NUCLEOTIDE SEQUENCE [LARGE SCALE GENOMIC DNA]</scope>
    <source>
        <strain evidence="11 12">NEAU-GS14</strain>
    </source>
</reference>
<keyword evidence="3" id="KW-0633">Potassium transport</keyword>
<evidence type="ECO:0000313" key="12">
    <source>
        <dbReference type="Proteomes" id="UP000308705"/>
    </source>
</evidence>
<gene>
    <name evidence="11" type="ORF">FDA94_36235</name>
</gene>
<dbReference type="EMBL" id="SZQA01000060">
    <property type="protein sequence ID" value="TKK79031.1"/>
    <property type="molecule type" value="Genomic_DNA"/>
</dbReference>
<dbReference type="PANTHER" id="PTHR30042">
    <property type="entry name" value="POTASSIUM-TRANSPORTING ATPASE C CHAIN"/>
    <property type="match status" value="1"/>
</dbReference>
<evidence type="ECO:0000256" key="3">
    <source>
        <dbReference type="ARBA" id="ARBA00022538"/>
    </source>
</evidence>
<keyword evidence="7" id="KW-0630">Potassium</keyword>
<dbReference type="PANTHER" id="PTHR30042:SF2">
    <property type="entry name" value="POTASSIUM-TRANSPORTING ATPASE KDPC SUBUNIT"/>
    <property type="match status" value="1"/>
</dbReference>
<dbReference type="InterPro" id="IPR003820">
    <property type="entry name" value="KdpC"/>
</dbReference>
<dbReference type="GO" id="GO:0016020">
    <property type="term" value="C:membrane"/>
    <property type="evidence" value="ECO:0007669"/>
    <property type="project" value="InterPro"/>
</dbReference>
<accession>A0A4U3LSR4</accession>
<evidence type="ECO:0000256" key="8">
    <source>
        <dbReference type="ARBA" id="ARBA00022989"/>
    </source>
</evidence>
<organism evidence="11 12">
    <name type="scientific">Herbidospora galbida</name>
    <dbReference type="NCBI Taxonomy" id="2575442"/>
    <lineage>
        <taxon>Bacteria</taxon>
        <taxon>Bacillati</taxon>
        <taxon>Actinomycetota</taxon>
        <taxon>Actinomycetes</taxon>
        <taxon>Streptosporangiales</taxon>
        <taxon>Streptosporangiaceae</taxon>
        <taxon>Herbidospora</taxon>
    </lineage>
</organism>
<dbReference type="Pfam" id="PF02669">
    <property type="entry name" value="KdpC"/>
    <property type="match status" value="2"/>
</dbReference>
<evidence type="ECO:0000256" key="10">
    <source>
        <dbReference type="ARBA" id="ARBA00023136"/>
    </source>
</evidence>
<keyword evidence="4" id="KW-0812">Transmembrane</keyword>
<dbReference type="OrthoDB" id="9788285at2"/>
<keyword evidence="8" id="KW-1133">Transmembrane helix</keyword>
<name>A0A4U3LSR4_9ACTN</name>
<protein>
    <submittedName>
        <fullName evidence="11">Potassium-transporting ATPase subunit C</fullName>
    </submittedName>
</protein>
<keyword evidence="9" id="KW-0406">Ion transport</keyword>
<evidence type="ECO:0000256" key="7">
    <source>
        <dbReference type="ARBA" id="ARBA00022958"/>
    </source>
</evidence>
<evidence type="ECO:0000256" key="4">
    <source>
        <dbReference type="ARBA" id="ARBA00022692"/>
    </source>
</evidence>
<comment type="caution">
    <text evidence="11">The sequence shown here is derived from an EMBL/GenBank/DDBJ whole genome shotgun (WGS) entry which is preliminary data.</text>
</comment>
<dbReference type="GO" id="GO:0008556">
    <property type="term" value="F:P-type potassium transmembrane transporter activity"/>
    <property type="evidence" value="ECO:0007669"/>
    <property type="project" value="InterPro"/>
</dbReference>
<dbReference type="AlphaFoldDB" id="A0A4U3LSR4"/>
<keyword evidence="5" id="KW-0547">Nucleotide-binding</keyword>
<keyword evidence="6" id="KW-0067">ATP-binding</keyword>